<name>A0ABS7YWE2_9FIRM</name>
<accession>A0ABS7YWE2</accession>
<keyword evidence="2" id="KW-1185">Reference proteome</keyword>
<gene>
    <name evidence="1" type="ORF">LDJ82_03940</name>
</gene>
<organism evidence="1 2">
    <name type="scientific">Anaerococcus degeneri</name>
    <dbReference type="NCBI Taxonomy" id="361500"/>
    <lineage>
        <taxon>Bacteria</taxon>
        <taxon>Bacillati</taxon>
        <taxon>Bacillota</taxon>
        <taxon>Tissierellia</taxon>
        <taxon>Tissierellales</taxon>
        <taxon>Peptoniphilaceae</taxon>
        <taxon>Anaerococcus</taxon>
    </lineage>
</organism>
<comment type="caution">
    <text evidence="1">The sequence shown here is derived from an EMBL/GenBank/DDBJ whole genome shotgun (WGS) entry which is preliminary data.</text>
</comment>
<proteinExistence type="predicted"/>
<dbReference type="Proteomes" id="UP001198374">
    <property type="component" value="Unassembled WGS sequence"/>
</dbReference>
<evidence type="ECO:0000313" key="1">
    <source>
        <dbReference type="EMBL" id="MCA2096062.1"/>
    </source>
</evidence>
<protein>
    <submittedName>
        <fullName evidence="1">Phage tail protein</fullName>
    </submittedName>
</protein>
<dbReference type="RefSeq" id="WP_209773562.1">
    <property type="nucleotide sequence ID" value="NZ_JAGGLO010000004.1"/>
</dbReference>
<dbReference type="EMBL" id="JAIWIY010000001">
    <property type="protein sequence ID" value="MCA2096062.1"/>
    <property type="molecule type" value="Genomic_DNA"/>
</dbReference>
<evidence type="ECO:0000313" key="2">
    <source>
        <dbReference type="Proteomes" id="UP001198374"/>
    </source>
</evidence>
<sequence>MQETYITIAGDKWDTIAYKTVGDCEKMDLFIKENIKYKEIFIFPAGIEIKIPYIPKEDNLTLPPWKRGGKR</sequence>
<reference evidence="2" key="1">
    <citation type="submission" date="2023-07" db="EMBL/GenBank/DDBJ databases">
        <title>FDA dAtabase for Regulatory Grade micrObial Sequences (FDA-ARGOS): Supporting development and validation of Infectious Disease Dx tests.</title>
        <authorList>
            <person name="Sproer C."/>
            <person name="Gronow S."/>
            <person name="Severitt S."/>
            <person name="Schroder I."/>
            <person name="Tallon L."/>
            <person name="Sadzewicz L."/>
            <person name="Zhao X."/>
            <person name="Boylan J."/>
            <person name="Ott S."/>
            <person name="Bowen H."/>
            <person name="Vavikolanu K."/>
            <person name="Hazen T."/>
            <person name="Aluvathingal J."/>
            <person name="Nadendla S."/>
            <person name="Lowell S."/>
            <person name="Myers T."/>
            <person name="Yan Y."/>
        </authorList>
    </citation>
    <scope>NUCLEOTIDE SEQUENCE [LARGE SCALE GENOMIC DNA]</scope>
    <source>
        <strain evidence="2">FDAARGOS_1538</strain>
    </source>
</reference>